<evidence type="ECO:0000313" key="1">
    <source>
        <dbReference type="EMBL" id="GMF23772.1"/>
    </source>
</evidence>
<dbReference type="OrthoDB" id="126333at2759"/>
<sequence length="234" mass="25899">MDEYEALLDLTWVLYVIDHPIKTEEIIFSSTVELRLLKMGKTLDNFCLKRDGGGFVSKARSCTKADLRKILVYLYTIACSESDYQDAALICLLWYLFGRTSDLLKIRKRNISIDPAVVFFLRLVRVKSSEEQGLPLFSDADFATYSLLAFGLALVVQAAPSPDLIDNLPDQAHPTAVTLDPDVPPVNILNARPETTGLLARASPPATSERQRTSALAKMFLTCLPLAPSGTTRC</sequence>
<dbReference type="Proteomes" id="UP001165121">
    <property type="component" value="Unassembled WGS sequence"/>
</dbReference>
<reference evidence="1" key="1">
    <citation type="submission" date="2023-04" db="EMBL/GenBank/DDBJ databases">
        <title>Phytophthora fragariaefolia NBRC 109709.</title>
        <authorList>
            <person name="Ichikawa N."/>
            <person name="Sato H."/>
            <person name="Tonouchi N."/>
        </authorList>
    </citation>
    <scope>NUCLEOTIDE SEQUENCE</scope>
    <source>
        <strain evidence="1">NBRC 109709</strain>
    </source>
</reference>
<evidence type="ECO:0000313" key="2">
    <source>
        <dbReference type="Proteomes" id="UP001165121"/>
    </source>
</evidence>
<dbReference type="Gene3D" id="1.10.443.10">
    <property type="entry name" value="Intergrase catalytic core"/>
    <property type="match status" value="1"/>
</dbReference>
<organism evidence="1 2">
    <name type="scientific">Phytophthora fragariaefolia</name>
    <dbReference type="NCBI Taxonomy" id="1490495"/>
    <lineage>
        <taxon>Eukaryota</taxon>
        <taxon>Sar</taxon>
        <taxon>Stramenopiles</taxon>
        <taxon>Oomycota</taxon>
        <taxon>Peronosporomycetes</taxon>
        <taxon>Peronosporales</taxon>
        <taxon>Peronosporaceae</taxon>
        <taxon>Phytophthora</taxon>
    </lineage>
</organism>
<keyword evidence="2" id="KW-1185">Reference proteome</keyword>
<gene>
    <name evidence="1" type="ORF">Pfra01_000383900</name>
</gene>
<name>A0A9W6WZ93_9STRA</name>
<dbReference type="AlphaFoldDB" id="A0A9W6WZ93"/>
<dbReference type="GO" id="GO:0003677">
    <property type="term" value="F:DNA binding"/>
    <property type="evidence" value="ECO:0007669"/>
    <property type="project" value="InterPro"/>
</dbReference>
<dbReference type="GO" id="GO:0015074">
    <property type="term" value="P:DNA integration"/>
    <property type="evidence" value="ECO:0007669"/>
    <property type="project" value="InterPro"/>
</dbReference>
<dbReference type="InterPro" id="IPR013762">
    <property type="entry name" value="Integrase-like_cat_sf"/>
</dbReference>
<comment type="caution">
    <text evidence="1">The sequence shown here is derived from an EMBL/GenBank/DDBJ whole genome shotgun (WGS) entry which is preliminary data.</text>
</comment>
<dbReference type="EMBL" id="BSXT01000296">
    <property type="protein sequence ID" value="GMF23772.1"/>
    <property type="molecule type" value="Genomic_DNA"/>
</dbReference>
<protein>
    <submittedName>
        <fullName evidence="1">Unnamed protein product</fullName>
    </submittedName>
</protein>
<dbReference type="GO" id="GO:0006310">
    <property type="term" value="P:DNA recombination"/>
    <property type="evidence" value="ECO:0007669"/>
    <property type="project" value="InterPro"/>
</dbReference>
<accession>A0A9W6WZ93</accession>
<proteinExistence type="predicted"/>